<dbReference type="RefSeq" id="WP_129118733.1">
    <property type="nucleotide sequence ID" value="NZ_BSUI01000039.1"/>
</dbReference>
<evidence type="ECO:0000313" key="3">
    <source>
        <dbReference type="Proteomes" id="UP000308000"/>
    </source>
</evidence>
<dbReference type="SUPFAM" id="SSF101386">
    <property type="entry name" value="all-alpha NTP pyrophosphatases"/>
    <property type="match status" value="1"/>
</dbReference>
<comment type="caution">
    <text evidence="2">The sequence shown here is derived from an EMBL/GenBank/DDBJ whole genome shotgun (WGS) entry which is preliminary data.</text>
</comment>
<dbReference type="Proteomes" id="UP000308000">
    <property type="component" value="Unassembled WGS sequence"/>
</dbReference>
<dbReference type="CDD" id="cd11532">
    <property type="entry name" value="NTP-PPase_COG4997"/>
    <property type="match status" value="1"/>
</dbReference>
<sequence length="103" mass="11708">MPKLVRDRIPELFPAYTYRVLDKAEYRPALLAKLEEEVQEYLTDRTPEELADVLEVLHALAALHGLTPDGLEALRARKAAERGGLAGRVWLEEHVTHKEPNAR</sequence>
<dbReference type="InterPro" id="IPR038735">
    <property type="entry name" value="MSMEG_1276-like_NTP-PPase_dom"/>
</dbReference>
<organism evidence="2 3">
    <name type="scientific">Deinococcus metallilatus</name>
    <dbReference type="NCBI Taxonomy" id="1211322"/>
    <lineage>
        <taxon>Bacteria</taxon>
        <taxon>Thermotogati</taxon>
        <taxon>Deinococcota</taxon>
        <taxon>Deinococci</taxon>
        <taxon>Deinococcales</taxon>
        <taxon>Deinococcaceae</taxon>
        <taxon>Deinococcus</taxon>
    </lineage>
</organism>
<dbReference type="EMBL" id="VBRC01000010">
    <property type="protein sequence ID" value="TLK24768.1"/>
    <property type="molecule type" value="Genomic_DNA"/>
</dbReference>
<reference evidence="2 3" key="1">
    <citation type="submission" date="2019-04" db="EMBL/GenBank/DDBJ databases">
        <title>Deinococcus metalilatus MA1002 mutant No.5.</title>
        <authorList>
            <person name="Park W."/>
            <person name="Park C."/>
        </authorList>
    </citation>
    <scope>NUCLEOTIDE SEQUENCE [LARGE SCALE GENOMIC DNA]</scope>
    <source>
        <strain evidence="2 3">MA1002-m5</strain>
    </source>
</reference>
<keyword evidence="4" id="KW-1185">Reference proteome</keyword>
<evidence type="ECO:0000313" key="1">
    <source>
        <dbReference type="EMBL" id="MBB5296489.1"/>
    </source>
</evidence>
<dbReference type="Proteomes" id="UP000536909">
    <property type="component" value="Unassembled WGS sequence"/>
</dbReference>
<dbReference type="AlphaFoldDB" id="A0AAJ5JXY5"/>
<gene>
    <name evidence="2" type="ORF">FCS05_14580</name>
    <name evidence="1" type="ORF">HNQ10_003339</name>
</gene>
<name>A0AAJ5JXY5_9DEIO</name>
<evidence type="ECO:0000313" key="4">
    <source>
        <dbReference type="Proteomes" id="UP000536909"/>
    </source>
</evidence>
<proteinExistence type="predicted"/>
<reference evidence="1 4" key="2">
    <citation type="submission" date="2020-08" db="EMBL/GenBank/DDBJ databases">
        <title>Genomic Encyclopedia of Type Strains, Phase IV (KMG-IV): sequencing the most valuable type-strain genomes for metagenomic binning, comparative biology and taxonomic classification.</title>
        <authorList>
            <person name="Goeker M."/>
        </authorList>
    </citation>
    <scope>NUCLEOTIDE SEQUENCE [LARGE SCALE GENOMIC DNA]</scope>
    <source>
        <strain evidence="1 4">DSM 105434</strain>
    </source>
</reference>
<evidence type="ECO:0000313" key="2">
    <source>
        <dbReference type="EMBL" id="TLK24768.1"/>
    </source>
</evidence>
<accession>A0AAJ5JXY5</accession>
<dbReference type="EMBL" id="JACHFV010000012">
    <property type="protein sequence ID" value="MBB5296489.1"/>
    <property type="molecule type" value="Genomic_DNA"/>
</dbReference>
<protein>
    <submittedName>
        <fullName evidence="1">House-cleaning noncanonical NTP pyrophosphatase (MazG superfamily)</fullName>
    </submittedName>
    <submittedName>
        <fullName evidence="2">Phosphoribosyl-ATP pyrophosphohydrolase</fullName>
    </submittedName>
</protein>